<feature type="transmembrane region" description="Helical" evidence="1">
    <location>
        <begin position="129"/>
        <end position="149"/>
    </location>
</feature>
<comment type="caution">
    <text evidence="2">The sequence shown here is derived from an EMBL/GenBank/DDBJ whole genome shotgun (WGS) entry which is preliminary data.</text>
</comment>
<keyword evidence="3" id="KW-1185">Reference proteome</keyword>
<proteinExistence type="predicted"/>
<dbReference type="Proteomes" id="UP001595755">
    <property type="component" value="Unassembled WGS sequence"/>
</dbReference>
<organism evidence="2 3">
    <name type="scientific">Cohnella boryungensis</name>
    <dbReference type="NCBI Taxonomy" id="768479"/>
    <lineage>
        <taxon>Bacteria</taxon>
        <taxon>Bacillati</taxon>
        <taxon>Bacillota</taxon>
        <taxon>Bacilli</taxon>
        <taxon>Bacillales</taxon>
        <taxon>Paenibacillaceae</taxon>
        <taxon>Cohnella</taxon>
    </lineage>
</organism>
<keyword evidence="1" id="KW-0472">Membrane</keyword>
<protein>
    <recommendedName>
        <fullName evidence="4">DUF1648 domain-containing protein</fullName>
    </recommendedName>
</protein>
<reference evidence="3" key="1">
    <citation type="journal article" date="2019" name="Int. J. Syst. Evol. Microbiol.">
        <title>The Global Catalogue of Microorganisms (GCM) 10K type strain sequencing project: providing services to taxonomists for standard genome sequencing and annotation.</title>
        <authorList>
            <consortium name="The Broad Institute Genomics Platform"/>
            <consortium name="The Broad Institute Genome Sequencing Center for Infectious Disease"/>
            <person name="Wu L."/>
            <person name="Ma J."/>
        </authorList>
    </citation>
    <scope>NUCLEOTIDE SEQUENCE [LARGE SCALE GENOMIC DNA]</scope>
    <source>
        <strain evidence="3">CGMCC 4.1641</strain>
    </source>
</reference>
<evidence type="ECO:0000313" key="2">
    <source>
        <dbReference type="EMBL" id="MFC4303572.1"/>
    </source>
</evidence>
<evidence type="ECO:0008006" key="4">
    <source>
        <dbReference type="Google" id="ProtNLM"/>
    </source>
</evidence>
<accession>A0ABV8S9C8</accession>
<evidence type="ECO:0000313" key="3">
    <source>
        <dbReference type="Proteomes" id="UP001595755"/>
    </source>
</evidence>
<evidence type="ECO:0000256" key="1">
    <source>
        <dbReference type="SAM" id="Phobius"/>
    </source>
</evidence>
<keyword evidence="1" id="KW-0812">Transmembrane</keyword>
<feature type="transmembrane region" description="Helical" evidence="1">
    <location>
        <begin position="80"/>
        <end position="98"/>
    </location>
</feature>
<feature type="transmembrane region" description="Helical" evidence="1">
    <location>
        <begin position="6"/>
        <end position="24"/>
    </location>
</feature>
<dbReference type="EMBL" id="JBHSED010000013">
    <property type="protein sequence ID" value="MFC4303572.1"/>
    <property type="molecule type" value="Genomic_DNA"/>
</dbReference>
<keyword evidence="1" id="KW-1133">Transmembrane helix</keyword>
<feature type="transmembrane region" description="Helical" evidence="1">
    <location>
        <begin position="48"/>
        <end position="68"/>
    </location>
</feature>
<dbReference type="RefSeq" id="WP_204602715.1">
    <property type="nucleotide sequence ID" value="NZ_JBHSED010000013.1"/>
</dbReference>
<name>A0ABV8S9C8_9BACL</name>
<gene>
    <name evidence="2" type="ORF">ACFO1S_08905</name>
</gene>
<feature type="transmembrane region" description="Helical" evidence="1">
    <location>
        <begin position="161"/>
        <end position="178"/>
    </location>
</feature>
<sequence length="193" mass="21461">MFSFLTTVIYGSALLLTLLSWIAGRKASRLLYGGSAERLNRKIRKQMVWVAYLTVPALVVVAATLTMASYMDSAFWKERVLLHLPLTLIPLLAMWALSMPRLMKLWKMTRTMTGAPLPLDIRRQVAHPLAIVPFQMSALGAGATLYFLFVTSVSLQLTRTLIPILLLAVVTGILWIAYDRRSDKAGQPEAVAS</sequence>